<dbReference type="AlphaFoldDB" id="A0A5N7B5K9"/>
<gene>
    <name evidence="1" type="ORF">BDV26DRAFT_264120</name>
</gene>
<keyword evidence="2" id="KW-1185">Reference proteome</keyword>
<evidence type="ECO:0000313" key="1">
    <source>
        <dbReference type="EMBL" id="KAE8377205.1"/>
    </source>
</evidence>
<organism evidence="1 2">
    <name type="scientific">Aspergillus bertholletiae</name>
    <dbReference type="NCBI Taxonomy" id="1226010"/>
    <lineage>
        <taxon>Eukaryota</taxon>
        <taxon>Fungi</taxon>
        <taxon>Dikarya</taxon>
        <taxon>Ascomycota</taxon>
        <taxon>Pezizomycotina</taxon>
        <taxon>Eurotiomycetes</taxon>
        <taxon>Eurotiomycetidae</taxon>
        <taxon>Eurotiales</taxon>
        <taxon>Aspergillaceae</taxon>
        <taxon>Aspergillus</taxon>
        <taxon>Aspergillus subgen. Circumdati</taxon>
    </lineage>
</organism>
<reference evidence="1 2" key="1">
    <citation type="submission" date="2019-04" db="EMBL/GenBank/DDBJ databases">
        <title>Friends and foes A comparative genomics studyof 23 Aspergillus species from section Flavi.</title>
        <authorList>
            <consortium name="DOE Joint Genome Institute"/>
            <person name="Kjaerbolling I."/>
            <person name="Vesth T."/>
            <person name="Frisvad J.C."/>
            <person name="Nybo J.L."/>
            <person name="Theobald S."/>
            <person name="Kildgaard S."/>
            <person name="Isbrandt T."/>
            <person name="Kuo A."/>
            <person name="Sato A."/>
            <person name="Lyhne E.K."/>
            <person name="Kogle M.E."/>
            <person name="Wiebenga A."/>
            <person name="Kun R.S."/>
            <person name="Lubbers R.J."/>
            <person name="Makela M.R."/>
            <person name="Barry K."/>
            <person name="Chovatia M."/>
            <person name="Clum A."/>
            <person name="Daum C."/>
            <person name="Haridas S."/>
            <person name="He G."/>
            <person name="LaButti K."/>
            <person name="Lipzen A."/>
            <person name="Mondo S."/>
            <person name="Riley R."/>
            <person name="Salamov A."/>
            <person name="Simmons B.A."/>
            <person name="Magnuson J.K."/>
            <person name="Henrissat B."/>
            <person name="Mortensen U.H."/>
            <person name="Larsen T.O."/>
            <person name="Devries R.P."/>
            <person name="Grigoriev I.V."/>
            <person name="Machida M."/>
            <person name="Baker S.E."/>
            <person name="Andersen M.R."/>
        </authorList>
    </citation>
    <scope>NUCLEOTIDE SEQUENCE [LARGE SCALE GENOMIC DNA]</scope>
    <source>
        <strain evidence="1 2">IBT 29228</strain>
    </source>
</reference>
<dbReference type="Proteomes" id="UP000326198">
    <property type="component" value="Unassembled WGS sequence"/>
</dbReference>
<proteinExistence type="predicted"/>
<accession>A0A5N7B5K9</accession>
<sequence length="80" mass="8611">MRCTAYLASTSTPQMHILKYTPARPSTAQIPQELSRNNGTTIILSEAFHIGALDSVPAAVLVVRLVTDTRIPHSHTASSP</sequence>
<dbReference type="EMBL" id="ML736227">
    <property type="protein sequence ID" value="KAE8377205.1"/>
    <property type="molecule type" value="Genomic_DNA"/>
</dbReference>
<protein>
    <submittedName>
        <fullName evidence="1">Uncharacterized protein</fullName>
    </submittedName>
</protein>
<name>A0A5N7B5K9_9EURO</name>
<evidence type="ECO:0000313" key="2">
    <source>
        <dbReference type="Proteomes" id="UP000326198"/>
    </source>
</evidence>